<dbReference type="Proteomes" id="UP000095746">
    <property type="component" value="Unassembled WGS sequence"/>
</dbReference>
<feature type="compositionally biased region" description="Basic and acidic residues" evidence="1">
    <location>
        <begin position="274"/>
        <end position="287"/>
    </location>
</feature>
<feature type="region of interest" description="Disordered" evidence="1">
    <location>
        <begin position="1"/>
        <end position="20"/>
    </location>
</feature>
<gene>
    <name evidence="2" type="ORF">ERS852411_01287</name>
</gene>
<dbReference type="EMBL" id="CYZT01000068">
    <property type="protein sequence ID" value="CUO28911.1"/>
    <property type="molecule type" value="Genomic_DNA"/>
</dbReference>
<evidence type="ECO:0000313" key="2">
    <source>
        <dbReference type="EMBL" id="CUO28911.1"/>
    </source>
</evidence>
<sequence length="293" mass="33482">MAKLDDLIQQKQQRDEDWKAKKTAEREELGQLSDDAVMHVTSEPGAYLHYLDTQAINPRYSASNVMLAMAQNPEITYINSLEVWNRLGRSVNRDENGMKIRVSDTYMKDGREYHGYKIGRVFDISQTHGKAGVPALSLKDNTPEMDAALRRLLDSSPVPVVTSSTMYQDAVYDPKTQSITVSSRLIDSKIFAALSREIVHAGIHDHGRYPYYTREDCAMDAESVSYMLCRNFGVETPQPDVSRVGQVFDGMEVQDRRSVVDSLQKYFRKLQNDIQREISPQERKQPEQNRPAR</sequence>
<organism evidence="2 3">
    <name type="scientific">Flavonifractor plautii</name>
    <name type="common">Fusobacterium plautii</name>
    <dbReference type="NCBI Taxonomy" id="292800"/>
    <lineage>
        <taxon>Bacteria</taxon>
        <taxon>Bacillati</taxon>
        <taxon>Bacillota</taxon>
        <taxon>Clostridia</taxon>
        <taxon>Eubacteriales</taxon>
        <taxon>Oscillospiraceae</taxon>
        <taxon>Flavonifractor</taxon>
    </lineage>
</organism>
<dbReference type="AlphaFoldDB" id="A0A174DTL6"/>
<reference evidence="2 3" key="1">
    <citation type="submission" date="2015-09" db="EMBL/GenBank/DDBJ databases">
        <authorList>
            <consortium name="Pathogen Informatics"/>
        </authorList>
    </citation>
    <scope>NUCLEOTIDE SEQUENCE [LARGE SCALE GENOMIC DNA]</scope>
    <source>
        <strain evidence="2 3">2789STDY5608854</strain>
    </source>
</reference>
<evidence type="ECO:0008006" key="4">
    <source>
        <dbReference type="Google" id="ProtNLM"/>
    </source>
</evidence>
<proteinExistence type="predicted"/>
<evidence type="ECO:0000313" key="3">
    <source>
        <dbReference type="Proteomes" id="UP000095746"/>
    </source>
</evidence>
<name>A0A174DTL6_FLAPL</name>
<feature type="region of interest" description="Disordered" evidence="1">
    <location>
        <begin position="274"/>
        <end position="293"/>
    </location>
</feature>
<evidence type="ECO:0000256" key="1">
    <source>
        <dbReference type="SAM" id="MobiDB-lite"/>
    </source>
</evidence>
<protein>
    <recommendedName>
        <fullName evidence="4">LtrC-like protein</fullName>
    </recommendedName>
</protein>
<accession>A0A174DTL6</accession>